<dbReference type="InterPro" id="IPR013785">
    <property type="entry name" value="Aldolase_TIM"/>
</dbReference>
<feature type="active site" description="Proton donor/acceptor" evidence="6">
    <location>
        <position position="89"/>
    </location>
</feature>
<dbReference type="Gene3D" id="3.20.20.70">
    <property type="entry name" value="Aldolase class I"/>
    <property type="match status" value="1"/>
</dbReference>
<evidence type="ECO:0000313" key="7">
    <source>
        <dbReference type="EMBL" id="MDT7833367.1"/>
    </source>
</evidence>
<comment type="pathway">
    <text evidence="6">Carbohydrate degradation; 2-deoxy-D-ribose 1-phosphate degradation; D-glyceraldehyde 3-phosphate and acetaldehyde from 2-deoxy-alpha-D-ribose 1-phosphate: step 2/2.</text>
</comment>
<comment type="function">
    <text evidence="6">Catalyzes a reversible aldol reaction between acetaldehyde and D-glyceraldehyde 3-phosphate to generate 2-deoxy-D-ribose 5-phosphate.</text>
</comment>
<comment type="catalytic activity">
    <reaction evidence="5 6">
        <text>2-deoxy-D-ribose 5-phosphate = D-glyceraldehyde 3-phosphate + acetaldehyde</text>
        <dbReference type="Rhea" id="RHEA:12821"/>
        <dbReference type="ChEBI" id="CHEBI:15343"/>
        <dbReference type="ChEBI" id="CHEBI:59776"/>
        <dbReference type="ChEBI" id="CHEBI:62877"/>
        <dbReference type="EC" id="4.1.2.4"/>
    </reaction>
</comment>
<dbReference type="InterPro" id="IPR002915">
    <property type="entry name" value="DeoC/FbaB/LacD_aldolase"/>
</dbReference>
<evidence type="ECO:0000256" key="4">
    <source>
        <dbReference type="ARBA" id="ARBA00023270"/>
    </source>
</evidence>
<dbReference type="PIRSF" id="PIRSF001357">
    <property type="entry name" value="DeoC"/>
    <property type="match status" value="1"/>
</dbReference>
<name>A0ABU3LK01_9FLAO</name>
<gene>
    <name evidence="6 7" type="primary">deoC</name>
    <name evidence="7" type="ORF">RQM59_13335</name>
</gene>
<evidence type="ECO:0000256" key="1">
    <source>
        <dbReference type="ARBA" id="ARBA00010936"/>
    </source>
</evidence>
<reference evidence="7 8" key="1">
    <citation type="submission" date="2023-09" db="EMBL/GenBank/DDBJ databases">
        <title>Novel taxa isolated from Blanes Bay.</title>
        <authorList>
            <person name="Rey-Velasco X."/>
            <person name="Lucena T."/>
        </authorList>
    </citation>
    <scope>NUCLEOTIDE SEQUENCE [LARGE SCALE GENOMIC DNA]</scope>
    <source>
        <strain evidence="7 8">S356</strain>
    </source>
</reference>
<dbReference type="PANTHER" id="PTHR10889">
    <property type="entry name" value="DEOXYRIBOSE-PHOSPHATE ALDOLASE"/>
    <property type="match status" value="1"/>
</dbReference>
<organism evidence="7 8">
    <name type="scientific">Asprobacillus argus</name>
    <dbReference type="NCBI Taxonomy" id="3076534"/>
    <lineage>
        <taxon>Bacteria</taxon>
        <taxon>Pseudomonadati</taxon>
        <taxon>Bacteroidota</taxon>
        <taxon>Flavobacteriia</taxon>
        <taxon>Flavobacteriales</taxon>
        <taxon>Flavobacteriaceae</taxon>
        <taxon>Asprobacillus</taxon>
    </lineage>
</organism>
<evidence type="ECO:0000256" key="2">
    <source>
        <dbReference type="ARBA" id="ARBA00022490"/>
    </source>
</evidence>
<feature type="active site" description="Schiff-base intermediate with acetaldehyde" evidence="6">
    <location>
        <position position="151"/>
    </location>
</feature>
<evidence type="ECO:0000256" key="5">
    <source>
        <dbReference type="ARBA" id="ARBA00048791"/>
    </source>
</evidence>
<keyword evidence="3 6" id="KW-0456">Lyase</keyword>
<evidence type="ECO:0000256" key="3">
    <source>
        <dbReference type="ARBA" id="ARBA00023239"/>
    </source>
</evidence>
<dbReference type="SUPFAM" id="SSF51569">
    <property type="entry name" value="Aldolase"/>
    <property type="match status" value="1"/>
</dbReference>
<evidence type="ECO:0000313" key="8">
    <source>
        <dbReference type="Proteomes" id="UP001257277"/>
    </source>
</evidence>
<dbReference type="InterPro" id="IPR028581">
    <property type="entry name" value="DeoC_typeI"/>
</dbReference>
<sequence length="221" mass="24141">MMINKYIDHTLLKPAATQEEISKLCNEAIKYKFYAVCVNGSYVKFAKEKLKDSNVKIAAVIGFPLGAMTTEAKVFGAKNCIEHGADEIDMVINIGYLKGKEYAYVEKEIFEIKQAIGEKILKVIFENAALSKDEIKLVSKLSENAGADYIKTSTGFGDGGATFEDVKLMRESVGDHVKIKAAGGIRDVDTAKKYIEMGVERLGTSSGVLLVTTGLSDKNSY</sequence>
<keyword evidence="2 6" id="KW-0963">Cytoplasm</keyword>
<dbReference type="GO" id="GO:0004139">
    <property type="term" value="F:deoxyribose-phosphate aldolase activity"/>
    <property type="evidence" value="ECO:0007669"/>
    <property type="project" value="UniProtKB-EC"/>
</dbReference>
<protein>
    <recommendedName>
        <fullName evidence="6">Deoxyribose-phosphate aldolase</fullName>
        <shortName evidence="6">DERA</shortName>
        <ecNumber evidence="6">4.1.2.4</ecNumber>
    </recommendedName>
    <alternativeName>
        <fullName evidence="6">2-deoxy-D-ribose 5-phosphate aldolase</fullName>
    </alternativeName>
    <alternativeName>
        <fullName evidence="6">Phosphodeoxyriboaldolase</fullName>
        <shortName evidence="6">Deoxyriboaldolase</shortName>
    </alternativeName>
</protein>
<feature type="active site" description="Proton donor/acceptor" evidence="6">
    <location>
        <position position="180"/>
    </location>
</feature>
<dbReference type="Proteomes" id="UP001257277">
    <property type="component" value="Unassembled WGS sequence"/>
</dbReference>
<dbReference type="EC" id="4.1.2.4" evidence="6"/>
<dbReference type="InterPro" id="IPR011343">
    <property type="entry name" value="DeoC"/>
</dbReference>
<keyword evidence="4 6" id="KW-0704">Schiff base</keyword>
<evidence type="ECO:0000256" key="6">
    <source>
        <dbReference type="HAMAP-Rule" id="MF_00114"/>
    </source>
</evidence>
<comment type="subcellular location">
    <subcellularLocation>
        <location evidence="6">Cytoplasm</location>
    </subcellularLocation>
</comment>
<dbReference type="NCBIfam" id="TIGR00126">
    <property type="entry name" value="deoC"/>
    <property type="match status" value="1"/>
</dbReference>
<dbReference type="PANTHER" id="PTHR10889:SF1">
    <property type="entry name" value="DEOXYRIBOSE-PHOSPHATE ALDOLASE"/>
    <property type="match status" value="1"/>
</dbReference>
<comment type="similarity">
    <text evidence="1 6">Belongs to the DeoC/FbaB aldolase family. DeoC type 1 subfamily.</text>
</comment>
<dbReference type="SMART" id="SM01133">
    <property type="entry name" value="DeoC"/>
    <property type="match status" value="1"/>
</dbReference>
<dbReference type="CDD" id="cd00959">
    <property type="entry name" value="DeoC"/>
    <property type="match status" value="1"/>
</dbReference>
<dbReference type="HAMAP" id="MF_00114">
    <property type="entry name" value="DeoC_type1"/>
    <property type="match status" value="1"/>
</dbReference>
<dbReference type="Pfam" id="PF01791">
    <property type="entry name" value="DeoC"/>
    <property type="match status" value="1"/>
</dbReference>
<comment type="caution">
    <text evidence="7">The sequence shown here is derived from an EMBL/GenBank/DDBJ whole genome shotgun (WGS) entry which is preliminary data.</text>
</comment>
<keyword evidence="8" id="KW-1185">Reference proteome</keyword>
<dbReference type="RefSeq" id="WP_349242618.1">
    <property type="nucleotide sequence ID" value="NZ_JAVTTO010000005.1"/>
</dbReference>
<accession>A0ABU3LK01</accession>
<dbReference type="EMBL" id="JAVTTO010000005">
    <property type="protein sequence ID" value="MDT7833367.1"/>
    <property type="molecule type" value="Genomic_DNA"/>
</dbReference>
<proteinExistence type="inferred from homology"/>